<reference evidence="2" key="1">
    <citation type="submission" date="2018-12" db="EMBL/GenBank/DDBJ databases">
        <title>Tengunoibacter tsumagoiensis gen. nov., sp. nov., Dictyobacter kobayashii sp. nov., D. alpinus sp. nov., and D. joshuensis sp. nov. and description of Dictyobacteraceae fam. nov. within the order Ktedonobacterales isolated from Tengu-no-mugimeshi.</title>
        <authorList>
            <person name="Wang C.M."/>
            <person name="Zheng Y."/>
            <person name="Sakai Y."/>
            <person name="Toyoda A."/>
            <person name="Minakuchi Y."/>
            <person name="Abe K."/>
            <person name="Yokota A."/>
            <person name="Yabe S."/>
        </authorList>
    </citation>
    <scope>NUCLEOTIDE SEQUENCE [LARGE SCALE GENOMIC DNA]</scope>
    <source>
        <strain evidence="2">S-27</strain>
    </source>
</reference>
<dbReference type="AlphaFoldDB" id="A0A401ZBA4"/>
<keyword evidence="2" id="KW-1185">Reference proteome</keyword>
<comment type="caution">
    <text evidence="1">The sequence shown here is derived from an EMBL/GenBank/DDBJ whole genome shotgun (WGS) entry which is preliminary data.</text>
</comment>
<evidence type="ECO:0000313" key="1">
    <source>
        <dbReference type="EMBL" id="GCE04167.1"/>
    </source>
</evidence>
<dbReference type="Proteomes" id="UP000287224">
    <property type="component" value="Unassembled WGS sequence"/>
</dbReference>
<proteinExistence type="predicted"/>
<organism evidence="1 2">
    <name type="scientific">Dictyobacter aurantiacus</name>
    <dbReference type="NCBI Taxonomy" id="1936993"/>
    <lineage>
        <taxon>Bacteria</taxon>
        <taxon>Bacillati</taxon>
        <taxon>Chloroflexota</taxon>
        <taxon>Ktedonobacteria</taxon>
        <taxon>Ktedonobacterales</taxon>
        <taxon>Dictyobacteraceae</taxon>
        <taxon>Dictyobacter</taxon>
    </lineage>
</organism>
<accession>A0A401ZBA4</accession>
<dbReference type="EMBL" id="BIFQ01000001">
    <property type="protein sequence ID" value="GCE04167.1"/>
    <property type="molecule type" value="Genomic_DNA"/>
</dbReference>
<evidence type="ECO:0000313" key="2">
    <source>
        <dbReference type="Proteomes" id="UP000287224"/>
    </source>
</evidence>
<protein>
    <submittedName>
        <fullName evidence="1">Uncharacterized protein</fullName>
    </submittedName>
</protein>
<gene>
    <name evidence="1" type="ORF">KDAU_14960</name>
</gene>
<name>A0A401ZBA4_9CHLR</name>
<sequence>MGCEVAHISIRDLRVRQPGGADAPISFVCAVLQATRYSAWPAAQHKQCFY</sequence>